<organism evidence="1 2">
    <name type="scientific">Brachionus plicatilis</name>
    <name type="common">Marine rotifer</name>
    <name type="synonym">Brachionus muelleri</name>
    <dbReference type="NCBI Taxonomy" id="10195"/>
    <lineage>
        <taxon>Eukaryota</taxon>
        <taxon>Metazoa</taxon>
        <taxon>Spiralia</taxon>
        <taxon>Gnathifera</taxon>
        <taxon>Rotifera</taxon>
        <taxon>Eurotatoria</taxon>
        <taxon>Monogononta</taxon>
        <taxon>Pseudotrocha</taxon>
        <taxon>Ploima</taxon>
        <taxon>Brachionidae</taxon>
        <taxon>Brachionus</taxon>
    </lineage>
</organism>
<reference evidence="1 2" key="1">
    <citation type="journal article" date="2018" name="Sci. Rep.">
        <title>Genomic signatures of local adaptation to the degree of environmental predictability in rotifers.</title>
        <authorList>
            <person name="Franch-Gras L."/>
            <person name="Hahn C."/>
            <person name="Garcia-Roger E.M."/>
            <person name="Carmona M.J."/>
            <person name="Serra M."/>
            <person name="Gomez A."/>
        </authorList>
    </citation>
    <scope>NUCLEOTIDE SEQUENCE [LARGE SCALE GENOMIC DNA]</scope>
    <source>
        <strain evidence="1">HYR1</strain>
    </source>
</reference>
<name>A0A3M7R849_BRAPC</name>
<dbReference type="Proteomes" id="UP000276133">
    <property type="component" value="Unassembled WGS sequence"/>
</dbReference>
<accession>A0A3M7R849</accession>
<sequence length="96" mass="11187">MFLRPINIFFTPSNSSSPIFLRHEFKPYSKRRLKTLETLAVFEPDNNHFAFKFLNDNFGFILTILNSVLSSLKTHVRDTLQSLAIYLTISHFVSSF</sequence>
<evidence type="ECO:0000313" key="2">
    <source>
        <dbReference type="Proteomes" id="UP000276133"/>
    </source>
</evidence>
<proteinExistence type="predicted"/>
<gene>
    <name evidence="1" type="ORF">BpHYR1_051988</name>
</gene>
<dbReference type="EMBL" id="REGN01004012">
    <property type="protein sequence ID" value="RNA19629.1"/>
    <property type="molecule type" value="Genomic_DNA"/>
</dbReference>
<dbReference type="AlphaFoldDB" id="A0A3M7R849"/>
<keyword evidence="2" id="KW-1185">Reference proteome</keyword>
<comment type="caution">
    <text evidence="1">The sequence shown here is derived from an EMBL/GenBank/DDBJ whole genome shotgun (WGS) entry which is preliminary data.</text>
</comment>
<protein>
    <submittedName>
        <fullName evidence="1">Uncharacterized protein</fullName>
    </submittedName>
</protein>
<evidence type="ECO:0000313" key="1">
    <source>
        <dbReference type="EMBL" id="RNA19629.1"/>
    </source>
</evidence>